<dbReference type="Gene3D" id="3.30.70.20">
    <property type="match status" value="1"/>
</dbReference>
<dbReference type="FunFam" id="3.40.50.11540:FF:000001">
    <property type="entry name" value="NADH dehydrogenase [ubiquinone] flavoprotein 1, mitochondrial"/>
    <property type="match status" value="1"/>
</dbReference>
<dbReference type="GO" id="GO:0051539">
    <property type="term" value="F:4 iron, 4 sulfur cluster binding"/>
    <property type="evidence" value="ECO:0007669"/>
    <property type="project" value="UniProtKB-KW"/>
</dbReference>
<dbReference type="GO" id="GO:0046872">
    <property type="term" value="F:metal ion binding"/>
    <property type="evidence" value="ECO:0007669"/>
    <property type="project" value="UniProtKB-KW"/>
</dbReference>
<keyword evidence="2" id="KW-0004">4Fe-4S</keyword>
<accession>A0A8J6N1I8</accession>
<dbReference type="Proteomes" id="UP000650524">
    <property type="component" value="Unassembled WGS sequence"/>
</dbReference>
<evidence type="ECO:0000259" key="6">
    <source>
        <dbReference type="PROSITE" id="PS51379"/>
    </source>
</evidence>
<keyword evidence="5" id="KW-0411">Iron-sulfur</keyword>
<feature type="domain" description="4Fe-4S ferredoxin-type" evidence="6">
    <location>
        <begin position="576"/>
        <end position="605"/>
    </location>
</feature>
<dbReference type="Pfam" id="PF13237">
    <property type="entry name" value="Fer4_10"/>
    <property type="match status" value="1"/>
</dbReference>
<dbReference type="PROSITE" id="PS51379">
    <property type="entry name" value="4FE4S_FER_2"/>
    <property type="match status" value="2"/>
</dbReference>
<organism evidence="7 8">
    <name type="scientific">Candidatus Desulfacyla euxinica</name>
    <dbReference type="NCBI Taxonomy" id="2841693"/>
    <lineage>
        <taxon>Bacteria</taxon>
        <taxon>Deltaproteobacteria</taxon>
        <taxon>Candidatus Desulfacyla</taxon>
    </lineage>
</organism>
<dbReference type="PANTHER" id="PTHR43578:SF3">
    <property type="entry name" value="NADH-QUINONE OXIDOREDUCTASE SUBUNIT F"/>
    <property type="match status" value="1"/>
</dbReference>
<dbReference type="InterPro" id="IPR017896">
    <property type="entry name" value="4Fe4S_Fe-S-bd"/>
</dbReference>
<evidence type="ECO:0000313" key="7">
    <source>
        <dbReference type="EMBL" id="MBC8177824.1"/>
    </source>
</evidence>
<dbReference type="Gene3D" id="6.10.250.1450">
    <property type="match status" value="1"/>
</dbReference>
<evidence type="ECO:0000256" key="1">
    <source>
        <dbReference type="ARBA" id="ARBA00007523"/>
    </source>
</evidence>
<dbReference type="InterPro" id="IPR036249">
    <property type="entry name" value="Thioredoxin-like_sf"/>
</dbReference>
<dbReference type="SUPFAM" id="SSF142019">
    <property type="entry name" value="Nqo1 FMN-binding domain-like"/>
    <property type="match status" value="1"/>
</dbReference>
<gene>
    <name evidence="7" type="ORF">H8E19_10505</name>
</gene>
<dbReference type="SMART" id="SM00928">
    <property type="entry name" value="NADH_4Fe-4S"/>
    <property type="match status" value="1"/>
</dbReference>
<dbReference type="InterPro" id="IPR037225">
    <property type="entry name" value="Nuo51_FMN-bd_sf"/>
</dbReference>
<evidence type="ECO:0000256" key="2">
    <source>
        <dbReference type="ARBA" id="ARBA00022485"/>
    </source>
</evidence>
<evidence type="ECO:0000313" key="8">
    <source>
        <dbReference type="Proteomes" id="UP000650524"/>
    </source>
</evidence>
<dbReference type="PANTHER" id="PTHR43578">
    <property type="entry name" value="NADH-QUINONE OXIDOREDUCTASE SUBUNIT F"/>
    <property type="match status" value="1"/>
</dbReference>
<dbReference type="SUPFAM" id="SSF142984">
    <property type="entry name" value="Nqo1 middle domain-like"/>
    <property type="match status" value="1"/>
</dbReference>
<evidence type="ECO:0000256" key="4">
    <source>
        <dbReference type="ARBA" id="ARBA00023004"/>
    </source>
</evidence>
<dbReference type="GO" id="GO:0010181">
    <property type="term" value="F:FMN binding"/>
    <property type="evidence" value="ECO:0007669"/>
    <property type="project" value="InterPro"/>
</dbReference>
<dbReference type="PROSITE" id="PS00198">
    <property type="entry name" value="4FE4S_FER_1"/>
    <property type="match status" value="1"/>
</dbReference>
<dbReference type="CDD" id="cd02980">
    <property type="entry name" value="TRX_Fd_family"/>
    <property type="match status" value="1"/>
</dbReference>
<dbReference type="InterPro" id="IPR001949">
    <property type="entry name" value="NADH-UbQ_OxRdtase_51kDa_CS"/>
</dbReference>
<dbReference type="GO" id="GO:0008137">
    <property type="term" value="F:NADH dehydrogenase (ubiquinone) activity"/>
    <property type="evidence" value="ECO:0007669"/>
    <property type="project" value="InterPro"/>
</dbReference>
<dbReference type="Pfam" id="PF01512">
    <property type="entry name" value="Complex1_51K"/>
    <property type="match status" value="1"/>
</dbReference>
<dbReference type="FunFam" id="1.20.1440.230:FF:000001">
    <property type="entry name" value="Mitochondrial NADH dehydrogenase flavoprotein 1"/>
    <property type="match status" value="1"/>
</dbReference>
<dbReference type="InterPro" id="IPR037207">
    <property type="entry name" value="Nuop51_4Fe4S-bd_sf"/>
</dbReference>
<dbReference type="SUPFAM" id="SSF52833">
    <property type="entry name" value="Thioredoxin-like"/>
    <property type="match status" value="1"/>
</dbReference>
<comment type="similarity">
    <text evidence="1">Belongs to the complex I 51 kDa subunit family.</text>
</comment>
<reference evidence="7 8" key="1">
    <citation type="submission" date="2020-08" db="EMBL/GenBank/DDBJ databases">
        <title>Bridging the membrane lipid divide: bacteria of the FCB group superphylum have the potential to synthesize archaeal ether lipids.</title>
        <authorList>
            <person name="Villanueva L."/>
            <person name="Von Meijenfeldt F.A.B."/>
            <person name="Westbye A.B."/>
            <person name="Yadav S."/>
            <person name="Hopmans E.C."/>
            <person name="Dutilh B.E."/>
            <person name="Sinninghe Damste J.S."/>
        </authorList>
    </citation>
    <scope>NUCLEOTIDE SEQUENCE [LARGE SCALE GENOMIC DNA]</scope>
    <source>
        <strain evidence="7">NIOZ-UU27</strain>
    </source>
</reference>
<dbReference type="AlphaFoldDB" id="A0A8J6N1I8"/>
<feature type="domain" description="4Fe-4S ferredoxin-type" evidence="6">
    <location>
        <begin position="606"/>
        <end position="633"/>
    </location>
</feature>
<dbReference type="PROSITE" id="PS00645">
    <property type="entry name" value="COMPLEX1_51K_2"/>
    <property type="match status" value="1"/>
</dbReference>
<dbReference type="Gene3D" id="3.40.30.10">
    <property type="entry name" value="Glutaredoxin"/>
    <property type="match status" value="1"/>
</dbReference>
<evidence type="ECO:0000256" key="3">
    <source>
        <dbReference type="ARBA" id="ARBA00022723"/>
    </source>
</evidence>
<comment type="caution">
    <text evidence="7">The sequence shown here is derived from an EMBL/GenBank/DDBJ whole genome shotgun (WGS) entry which is preliminary data.</text>
</comment>
<dbReference type="InterPro" id="IPR011538">
    <property type="entry name" value="Nuo51_FMN-bd"/>
</dbReference>
<dbReference type="EMBL" id="JACNJD010000238">
    <property type="protein sequence ID" value="MBC8177824.1"/>
    <property type="molecule type" value="Genomic_DNA"/>
</dbReference>
<dbReference type="Gene3D" id="3.10.20.600">
    <property type="match status" value="1"/>
</dbReference>
<dbReference type="SUPFAM" id="SSF54862">
    <property type="entry name" value="4Fe-4S ferredoxins"/>
    <property type="match status" value="1"/>
</dbReference>
<evidence type="ECO:0000256" key="5">
    <source>
        <dbReference type="ARBA" id="ARBA00023014"/>
    </source>
</evidence>
<proteinExistence type="inferred from homology"/>
<sequence length="633" mass="69684">MKIRSIKDLEKTGIEHRKKLYYPDVIKVNIGMASCGIAAGAKASFEKAVTEFHGDNGIQISQTGCLGFCEEEPLVEILGTGKPRVIYRNITEQKIADAIRGYMGRNFNKKWILGQMRDPLCLLENHIDNPVEGVAKLDGIPFLEDIPFYNKQKKIALRNCGYIDPDSVEEYIARLGYFAFLKALNEMTPGEIIEIIKKSGLRGRGGGGFSTGYKWETCAKHEGERYIICNADEGDPGAYMDRSILEGDPHNILEGMLIGALAIGSSRGFIYVRNEYPLAVKRLITAIKEAEKYGLLGDNIAGTNFSFHVKISTGAGAFVCGESTALMASLEGQVGRPRAKYVHTVEKGFRGSPSNLNNVETYANVPAILLKGPEWYAGMGTEQSKGTKVFSLVGKIRNTGLVEVPMGISLREIVFDIGNGIPKKKKFKAVQTGGPSGGCIPEQFLDLRVDFDELTKVGSIMGSGGMIVMDQDTCMVDVARYFLDFLKEESCGQCNPCREGIKRMLEILTDICDGNGKEGDIELLEELSVMIQDFSLCGLGTSAPNPVLTTIRYFRDEYESHIRDKKCPAGVCKALFHYEIDAEACNGCRLCALKCPEEAITGEKKKLHILNQDECIKCGICYEACKFDAIVIR</sequence>
<dbReference type="InterPro" id="IPR019575">
    <property type="entry name" value="Nuop51_4Fe4S-bd"/>
</dbReference>
<keyword evidence="4" id="KW-0408">Iron</keyword>
<dbReference type="SUPFAM" id="SSF140490">
    <property type="entry name" value="Nqo1C-terminal domain-like"/>
    <property type="match status" value="1"/>
</dbReference>
<dbReference type="Gene3D" id="1.20.1440.230">
    <property type="entry name" value="NADH-ubiquinone oxidoreductase 51kDa subunit, iron-sulphur binding domain"/>
    <property type="match status" value="1"/>
</dbReference>
<dbReference type="Pfam" id="PF10589">
    <property type="entry name" value="NADH_4Fe-4S"/>
    <property type="match status" value="1"/>
</dbReference>
<dbReference type="InterPro" id="IPR017900">
    <property type="entry name" value="4Fe4S_Fe_S_CS"/>
</dbReference>
<keyword evidence="3" id="KW-0479">Metal-binding</keyword>
<name>A0A8J6N1I8_9DELT</name>
<dbReference type="Gene3D" id="3.40.50.11540">
    <property type="entry name" value="NADH-ubiquinone oxidoreductase 51kDa subunit"/>
    <property type="match status" value="1"/>
</dbReference>
<protein>
    <submittedName>
        <fullName evidence="7">4Fe-4S binding protein</fullName>
    </submittedName>
</protein>